<evidence type="ECO:0000313" key="2">
    <source>
        <dbReference type="EMBL" id="MFC0324001.1"/>
    </source>
</evidence>
<name>A0ABV6HYP5_9PAST</name>
<evidence type="ECO:0000256" key="1">
    <source>
        <dbReference type="SAM" id="Coils"/>
    </source>
</evidence>
<accession>A0ABV6HYP5</accession>
<dbReference type="EMBL" id="JBHLWA010000049">
    <property type="protein sequence ID" value="MFC0324001.1"/>
    <property type="molecule type" value="Genomic_DNA"/>
</dbReference>
<protein>
    <submittedName>
        <fullName evidence="2">Uncharacterized protein</fullName>
    </submittedName>
</protein>
<proteinExistence type="predicted"/>
<keyword evidence="1" id="KW-0175">Coiled coil</keyword>
<gene>
    <name evidence="2" type="ORF">ACFFHT_10635</name>
</gene>
<comment type="caution">
    <text evidence="2">The sequence shown here is derived from an EMBL/GenBank/DDBJ whole genome shotgun (WGS) entry which is preliminary data.</text>
</comment>
<dbReference type="Proteomes" id="UP001589769">
    <property type="component" value="Unassembled WGS sequence"/>
</dbReference>
<sequence length="403" mass="48017">MALNLISKQLFSRQRYAELYTQLRNANLHSDVLFTPLHFIEALQIDTKSTLNSSSIASEAQQTYLEEQLKQLRPILESRFYEVKKVTDIVFDANEFYGYRFINPKVMSFKDERLTLVRGAMLFLTLTDGQSLVIVFQQIDLKNRLYLYKQSQKFLKPAYYFINRVNVTSLIYDGELSEALETDCYLRLAELVNLNQYAMTQHQPTTTNTLTDAIDDYQRFLIKRWRTNNNESYSEDRTPLYKFLTASVNLPSIYQQVIRKLTHSDRIEQINIEIERLKQKQREEDLLCQIDIQAYVHRARLERAYIDKTHFQFSQENERHQARYQQRLQDCKTFIQGLNDSDKKRCESLILFDDGRTQTHYSDTERQQHCEQFKQTIQDNINQLQEERWAIIQQSKTPNYPLI</sequence>
<dbReference type="RefSeq" id="WP_382376057.1">
    <property type="nucleotide sequence ID" value="NZ_JBHLWA010000049.1"/>
</dbReference>
<feature type="coiled-coil region" evidence="1">
    <location>
        <begin position="260"/>
        <end position="287"/>
    </location>
</feature>
<evidence type="ECO:0000313" key="3">
    <source>
        <dbReference type="Proteomes" id="UP001589769"/>
    </source>
</evidence>
<organism evidence="2 3">
    <name type="scientific">Gallibacterium melopsittaci</name>
    <dbReference type="NCBI Taxonomy" id="516063"/>
    <lineage>
        <taxon>Bacteria</taxon>
        <taxon>Pseudomonadati</taxon>
        <taxon>Pseudomonadota</taxon>
        <taxon>Gammaproteobacteria</taxon>
        <taxon>Pasteurellales</taxon>
        <taxon>Pasteurellaceae</taxon>
        <taxon>Gallibacterium</taxon>
    </lineage>
</organism>
<keyword evidence="3" id="KW-1185">Reference proteome</keyword>
<reference evidence="2 3" key="1">
    <citation type="submission" date="2024-09" db="EMBL/GenBank/DDBJ databases">
        <authorList>
            <person name="Sun Q."/>
            <person name="Mori K."/>
        </authorList>
    </citation>
    <scope>NUCLEOTIDE SEQUENCE [LARGE SCALE GENOMIC DNA]</scope>
    <source>
        <strain evidence="2 3">CCM 7538</strain>
    </source>
</reference>